<dbReference type="InterPro" id="IPR051455">
    <property type="entry name" value="Bact_solute-bind_prot3"/>
</dbReference>
<feature type="signal peptide" evidence="4">
    <location>
        <begin position="1"/>
        <end position="29"/>
    </location>
</feature>
<feature type="domain" description="Solute-binding protein family 3/N-terminal" evidence="5">
    <location>
        <begin position="67"/>
        <end position="299"/>
    </location>
</feature>
<dbReference type="GO" id="GO:0006865">
    <property type="term" value="P:amino acid transport"/>
    <property type="evidence" value="ECO:0007669"/>
    <property type="project" value="TreeGrafter"/>
</dbReference>
<evidence type="ECO:0000256" key="3">
    <source>
        <dbReference type="ARBA" id="ARBA00022729"/>
    </source>
</evidence>
<accession>A0A7G9RLG8</accession>
<dbReference type="PANTHER" id="PTHR30085">
    <property type="entry name" value="AMINO ACID ABC TRANSPORTER PERMEASE"/>
    <property type="match status" value="1"/>
</dbReference>
<dbReference type="CDD" id="cd13688">
    <property type="entry name" value="PBP2_GltI_DEBP"/>
    <property type="match status" value="1"/>
</dbReference>
<dbReference type="Pfam" id="PF00497">
    <property type="entry name" value="SBP_bac_3"/>
    <property type="match status" value="1"/>
</dbReference>
<protein>
    <submittedName>
        <fullName evidence="6">Amino acid ABC transporter substrate-binding protein</fullName>
    </submittedName>
</protein>
<dbReference type="GO" id="GO:0030288">
    <property type="term" value="C:outer membrane-bounded periplasmic space"/>
    <property type="evidence" value="ECO:0007669"/>
    <property type="project" value="TreeGrafter"/>
</dbReference>
<evidence type="ECO:0000256" key="2">
    <source>
        <dbReference type="ARBA" id="ARBA00022448"/>
    </source>
</evidence>
<keyword evidence="3 4" id="KW-0732">Signal</keyword>
<keyword evidence="7" id="KW-1185">Reference proteome</keyword>
<gene>
    <name evidence="6" type="ORF">H9K76_18155</name>
</gene>
<dbReference type="EMBL" id="CP060714">
    <property type="protein sequence ID" value="QNN56443.1"/>
    <property type="molecule type" value="Genomic_DNA"/>
</dbReference>
<dbReference type="KEGG" id="drg:H9K76_18155"/>
<evidence type="ECO:0000256" key="1">
    <source>
        <dbReference type="ARBA" id="ARBA00010333"/>
    </source>
</evidence>
<evidence type="ECO:0000313" key="6">
    <source>
        <dbReference type="EMBL" id="QNN56443.1"/>
    </source>
</evidence>
<evidence type="ECO:0000313" key="7">
    <source>
        <dbReference type="Proteomes" id="UP000515811"/>
    </source>
</evidence>
<reference evidence="6 7" key="1">
    <citation type="submission" date="2020-08" db="EMBL/GenBank/DDBJ databases">
        <title>Genome sequence of Diaphorobacter ruginosibacter DSM 27467T.</title>
        <authorList>
            <person name="Hyun D.-W."/>
            <person name="Bae J.-W."/>
        </authorList>
    </citation>
    <scope>NUCLEOTIDE SEQUENCE [LARGE SCALE GENOMIC DNA]</scope>
    <source>
        <strain evidence="6 7">DSM 27467</strain>
    </source>
</reference>
<comment type="similarity">
    <text evidence="1">Belongs to the bacterial solute-binding protein 3 family.</text>
</comment>
<dbReference type="SUPFAM" id="SSF53850">
    <property type="entry name" value="Periplasmic binding protein-like II"/>
    <property type="match status" value="1"/>
</dbReference>
<feature type="chain" id="PRO_5028929132" evidence="4">
    <location>
        <begin position="30"/>
        <end position="327"/>
    </location>
</feature>
<sequence>MSRRPALQRLATFATVATYAVLCIGTAAAQEQPAAQEPPLSSIRWSSVVSAPTQLSGTLAKVHASGRVAIAYRESSVPFSYLDAQRQPIGYAIELCKGIVQAMSAAVHRPLAIQWVPVTSATRMDAIVSEQADLECGSTTSNRERQKTVAFSPTYFVAGTKLLVRKGSPVRDYRQLAGKRVAVTSGTTNEKTLHDLSDRFKLDLKILPMRDHAESFAQVTSGKVDAFATDDVLLYGLIAQTPGGRGQYQVVGDFLSYDPYGVMFRKDDAQLSRLVTEAFQALASDGEIERQYQRWFLKKLPGGQTLNLPMSPQLEVILESLAATQTE</sequence>
<keyword evidence="2" id="KW-0813">Transport</keyword>
<dbReference type="GO" id="GO:0005576">
    <property type="term" value="C:extracellular region"/>
    <property type="evidence" value="ECO:0007669"/>
    <property type="project" value="TreeGrafter"/>
</dbReference>
<dbReference type="InterPro" id="IPR001638">
    <property type="entry name" value="Solute-binding_3/MltF_N"/>
</dbReference>
<name>A0A7G9RLG8_9BURK</name>
<evidence type="ECO:0000259" key="5">
    <source>
        <dbReference type="SMART" id="SM00062"/>
    </source>
</evidence>
<dbReference type="SMART" id="SM00062">
    <property type="entry name" value="PBPb"/>
    <property type="match status" value="1"/>
</dbReference>
<dbReference type="Proteomes" id="UP000515811">
    <property type="component" value="Chromosome"/>
</dbReference>
<evidence type="ECO:0000256" key="4">
    <source>
        <dbReference type="SAM" id="SignalP"/>
    </source>
</evidence>
<dbReference type="Gene3D" id="3.40.190.10">
    <property type="entry name" value="Periplasmic binding protein-like II"/>
    <property type="match status" value="2"/>
</dbReference>
<dbReference type="PANTHER" id="PTHR30085:SF2">
    <property type="entry name" value="GLUTAMATE_ASPARTATE IMPORT SOLUTE-BINDING PROTEIN"/>
    <property type="match status" value="1"/>
</dbReference>
<dbReference type="RefSeq" id="WP_187596709.1">
    <property type="nucleotide sequence ID" value="NZ_CP060714.1"/>
</dbReference>
<proteinExistence type="inferred from homology"/>
<dbReference type="AlphaFoldDB" id="A0A7G9RLG8"/>
<organism evidence="6 7">
    <name type="scientific">Diaphorobacter ruginosibacter</name>
    <dbReference type="NCBI Taxonomy" id="1715720"/>
    <lineage>
        <taxon>Bacteria</taxon>
        <taxon>Pseudomonadati</taxon>
        <taxon>Pseudomonadota</taxon>
        <taxon>Betaproteobacteria</taxon>
        <taxon>Burkholderiales</taxon>
        <taxon>Comamonadaceae</taxon>
        <taxon>Diaphorobacter</taxon>
    </lineage>
</organism>